<keyword evidence="2" id="KW-1185">Reference proteome</keyword>
<dbReference type="AlphaFoldDB" id="A0A1I2QVH1"/>
<organism evidence="1 2">
    <name type="scientific">Sporolactobacillus nakayamae</name>
    <dbReference type="NCBI Taxonomy" id="269670"/>
    <lineage>
        <taxon>Bacteria</taxon>
        <taxon>Bacillati</taxon>
        <taxon>Bacillota</taxon>
        <taxon>Bacilli</taxon>
        <taxon>Bacillales</taxon>
        <taxon>Sporolactobacillaceae</taxon>
        <taxon>Sporolactobacillus</taxon>
    </lineage>
</organism>
<dbReference type="Pfam" id="PF12841">
    <property type="entry name" value="YvrJ"/>
    <property type="match status" value="1"/>
</dbReference>
<dbReference type="RefSeq" id="WP_093671335.1">
    <property type="nucleotide sequence ID" value="NZ_FOOY01000008.1"/>
</dbReference>
<name>A0A1I2QVH1_9BACL</name>
<dbReference type="STRING" id="269670.SAMN02982927_01358"/>
<sequence length="56" mass="6370">MEVWLSMVKDVGFPAVVTFFLLHRIESKLDELIQSVRLLPADQETGRTGEVIKKQA</sequence>
<protein>
    <submittedName>
        <fullName evidence="1">YvrJ protein family protein</fullName>
    </submittedName>
</protein>
<dbReference type="Proteomes" id="UP000198752">
    <property type="component" value="Unassembled WGS sequence"/>
</dbReference>
<gene>
    <name evidence="1" type="ORF">SAMN02982927_01358</name>
</gene>
<reference evidence="2" key="1">
    <citation type="submission" date="2016-10" db="EMBL/GenBank/DDBJ databases">
        <authorList>
            <person name="Varghese N."/>
            <person name="Submissions S."/>
        </authorList>
    </citation>
    <scope>NUCLEOTIDE SEQUENCE [LARGE SCALE GENOMIC DNA]</scope>
    <source>
        <strain evidence="2">ATCC 700379</strain>
    </source>
</reference>
<evidence type="ECO:0000313" key="1">
    <source>
        <dbReference type="EMBL" id="SFG32288.1"/>
    </source>
</evidence>
<dbReference type="EMBL" id="FOOY01000008">
    <property type="protein sequence ID" value="SFG32288.1"/>
    <property type="molecule type" value="Genomic_DNA"/>
</dbReference>
<proteinExistence type="predicted"/>
<accession>A0A1I2QVH1</accession>
<evidence type="ECO:0000313" key="2">
    <source>
        <dbReference type="Proteomes" id="UP000198752"/>
    </source>
</evidence>
<dbReference type="OrthoDB" id="2662123at2"/>
<dbReference type="InterPro" id="IPR024419">
    <property type="entry name" value="YvrJ"/>
</dbReference>